<dbReference type="EMBL" id="CM007899">
    <property type="protein sequence ID" value="OTG12424.1"/>
    <property type="molecule type" value="Genomic_DNA"/>
</dbReference>
<evidence type="ECO:0000256" key="1">
    <source>
        <dbReference type="SAM" id="Phobius"/>
    </source>
</evidence>
<keyword evidence="1" id="KW-0472">Membrane</keyword>
<organism evidence="2 3">
    <name type="scientific">Helianthus annuus</name>
    <name type="common">Common sunflower</name>
    <dbReference type="NCBI Taxonomy" id="4232"/>
    <lineage>
        <taxon>Eukaryota</taxon>
        <taxon>Viridiplantae</taxon>
        <taxon>Streptophyta</taxon>
        <taxon>Embryophyta</taxon>
        <taxon>Tracheophyta</taxon>
        <taxon>Spermatophyta</taxon>
        <taxon>Magnoliopsida</taxon>
        <taxon>eudicotyledons</taxon>
        <taxon>Gunneridae</taxon>
        <taxon>Pentapetalae</taxon>
        <taxon>asterids</taxon>
        <taxon>campanulids</taxon>
        <taxon>Asterales</taxon>
        <taxon>Asteraceae</taxon>
        <taxon>Asteroideae</taxon>
        <taxon>Heliantheae alliance</taxon>
        <taxon>Heliantheae</taxon>
        <taxon>Helianthus</taxon>
    </lineage>
</organism>
<proteinExistence type="predicted"/>
<reference evidence="3" key="1">
    <citation type="journal article" date="2017" name="Nature">
        <title>The sunflower genome provides insights into oil metabolism, flowering and Asterid evolution.</title>
        <authorList>
            <person name="Badouin H."/>
            <person name="Gouzy J."/>
            <person name="Grassa C.J."/>
            <person name="Murat F."/>
            <person name="Staton S.E."/>
            <person name="Cottret L."/>
            <person name="Lelandais-Briere C."/>
            <person name="Owens G.L."/>
            <person name="Carrere S."/>
            <person name="Mayjonade B."/>
            <person name="Legrand L."/>
            <person name="Gill N."/>
            <person name="Kane N.C."/>
            <person name="Bowers J.E."/>
            <person name="Hubner S."/>
            <person name="Bellec A."/>
            <person name="Berard A."/>
            <person name="Berges H."/>
            <person name="Blanchet N."/>
            <person name="Boniface M.C."/>
            <person name="Brunel D."/>
            <person name="Catrice O."/>
            <person name="Chaidir N."/>
            <person name="Claudel C."/>
            <person name="Donnadieu C."/>
            <person name="Faraut T."/>
            <person name="Fievet G."/>
            <person name="Helmstetter N."/>
            <person name="King M."/>
            <person name="Knapp S.J."/>
            <person name="Lai Z."/>
            <person name="Le Paslier M.C."/>
            <person name="Lippi Y."/>
            <person name="Lorenzon L."/>
            <person name="Mandel J.R."/>
            <person name="Marage G."/>
            <person name="Marchand G."/>
            <person name="Marquand E."/>
            <person name="Bret-Mestries E."/>
            <person name="Morien E."/>
            <person name="Nambeesan S."/>
            <person name="Nguyen T."/>
            <person name="Pegot-Espagnet P."/>
            <person name="Pouilly N."/>
            <person name="Raftis F."/>
            <person name="Sallet E."/>
            <person name="Schiex T."/>
            <person name="Thomas J."/>
            <person name="Vandecasteele C."/>
            <person name="Vares D."/>
            <person name="Vear F."/>
            <person name="Vautrin S."/>
            <person name="Crespi M."/>
            <person name="Mangin B."/>
            <person name="Burke J.M."/>
            <person name="Salse J."/>
            <person name="Munos S."/>
            <person name="Vincourt P."/>
            <person name="Rieseberg L.H."/>
            <person name="Langlade N.B."/>
        </authorList>
    </citation>
    <scope>NUCLEOTIDE SEQUENCE [LARGE SCALE GENOMIC DNA]</scope>
    <source>
        <strain evidence="3">cv. SF193</strain>
    </source>
</reference>
<sequence length="146" mass="16993">MGQIGANKGCVFCMEAYSRQNSAPEIFEEQEHFGQLRRLYFMFARRGINWRCHARVKCRLKLGCWENRNGMNFRRFKKPVDKMVDEIKLLMGSRIDQNGSQFHGIVGAKSCRAALTYWFCVFCTFAQLLGGLLVLNLILLIKRDLF</sequence>
<dbReference type="Proteomes" id="UP000215914">
    <property type="component" value="Chromosome 10"/>
</dbReference>
<gene>
    <name evidence="2" type="ORF">HannXRQ_Chr10g0309511</name>
</gene>
<evidence type="ECO:0000313" key="3">
    <source>
        <dbReference type="Proteomes" id="UP000215914"/>
    </source>
</evidence>
<accession>A0A251TNE4</accession>
<keyword evidence="3" id="KW-1185">Reference proteome</keyword>
<dbReference type="AlphaFoldDB" id="A0A251TNE4"/>
<dbReference type="InParanoid" id="A0A251TNE4"/>
<evidence type="ECO:0000313" key="2">
    <source>
        <dbReference type="EMBL" id="OTG12424.1"/>
    </source>
</evidence>
<keyword evidence="1" id="KW-0812">Transmembrane</keyword>
<protein>
    <submittedName>
        <fullName evidence="2">Uncharacterized protein</fullName>
    </submittedName>
</protein>
<name>A0A251TNE4_HELAN</name>
<keyword evidence="1" id="KW-1133">Transmembrane helix</keyword>
<feature type="transmembrane region" description="Helical" evidence="1">
    <location>
        <begin position="115"/>
        <end position="141"/>
    </location>
</feature>